<organism evidence="1 2">
    <name type="scientific">Mesorhizobium zhangyense</name>
    <dbReference type="NCBI Taxonomy" id="1776730"/>
    <lineage>
        <taxon>Bacteria</taxon>
        <taxon>Pseudomonadati</taxon>
        <taxon>Pseudomonadota</taxon>
        <taxon>Alphaproteobacteria</taxon>
        <taxon>Hyphomicrobiales</taxon>
        <taxon>Phyllobacteriaceae</taxon>
        <taxon>Mesorhizobium</taxon>
    </lineage>
</organism>
<reference evidence="1 2" key="1">
    <citation type="submission" date="2020-02" db="EMBL/GenBank/DDBJ databases">
        <title>Genome sequence of the type strain CGMCC 1.15528 of Mesorhizobium zhangyense.</title>
        <authorList>
            <person name="Gao J."/>
            <person name="Sun J."/>
        </authorList>
    </citation>
    <scope>NUCLEOTIDE SEQUENCE [LARGE SCALE GENOMIC DNA]</scope>
    <source>
        <strain evidence="1 2">CGMCC 1.15528</strain>
    </source>
</reference>
<dbReference type="EMBL" id="JAAKZG010000010">
    <property type="protein sequence ID" value="NGN43617.1"/>
    <property type="molecule type" value="Genomic_DNA"/>
</dbReference>
<accession>A0A7C9R9Y7</accession>
<comment type="caution">
    <text evidence="1">The sequence shown here is derived from an EMBL/GenBank/DDBJ whole genome shotgun (WGS) entry which is preliminary data.</text>
</comment>
<keyword evidence="2" id="KW-1185">Reference proteome</keyword>
<evidence type="ECO:0000313" key="2">
    <source>
        <dbReference type="Proteomes" id="UP000481252"/>
    </source>
</evidence>
<dbReference type="Proteomes" id="UP000481252">
    <property type="component" value="Unassembled WGS sequence"/>
</dbReference>
<proteinExistence type="predicted"/>
<name>A0A7C9R9Y7_9HYPH</name>
<protein>
    <submittedName>
        <fullName evidence="1">Uncharacterized protein</fullName>
    </submittedName>
</protein>
<evidence type="ECO:0000313" key="1">
    <source>
        <dbReference type="EMBL" id="NGN43617.1"/>
    </source>
</evidence>
<dbReference type="AlphaFoldDB" id="A0A7C9R9Y7"/>
<gene>
    <name evidence="1" type="ORF">G6N74_21350</name>
</gene>
<sequence length="95" mass="9632">MVFAVILATIQIIGCMANQPEPNSVRNTGTTAPAEHQLACASAAAAPLGVDSSAILPVSSSQIDPQTFQVIVEGKGARANCVIDASGNVVSVQKI</sequence>